<dbReference type="RefSeq" id="WP_345210218.1">
    <property type="nucleotide sequence ID" value="NZ_BAABFT010000003.1"/>
</dbReference>
<protein>
    <recommendedName>
        <fullName evidence="3">YtxH-like protein</fullName>
    </recommendedName>
</protein>
<keyword evidence="2" id="KW-1185">Reference proteome</keyword>
<reference evidence="2" key="1">
    <citation type="journal article" date="2019" name="Int. J. Syst. Evol. Microbiol.">
        <title>The Global Catalogue of Microorganisms (GCM) 10K type strain sequencing project: providing services to taxonomists for standard genome sequencing and annotation.</title>
        <authorList>
            <consortium name="The Broad Institute Genomics Platform"/>
            <consortium name="The Broad Institute Genome Sequencing Center for Infectious Disease"/>
            <person name="Wu L."/>
            <person name="Ma J."/>
        </authorList>
    </citation>
    <scope>NUCLEOTIDE SEQUENCE [LARGE SCALE GENOMIC DNA]</scope>
    <source>
        <strain evidence="2">JCM 17705</strain>
    </source>
</reference>
<sequence length="62" mass="6718">MGLLRSIAIGAAVAYGVSYITKKRADGTSLADELVDKAPEWFGKAKKYGEEALETVKERVKS</sequence>
<comment type="caution">
    <text evidence="1">The sequence shown here is derived from an EMBL/GenBank/DDBJ whole genome shotgun (WGS) entry which is preliminary data.</text>
</comment>
<dbReference type="EMBL" id="BAABFT010000003">
    <property type="protein sequence ID" value="GAA4316285.1"/>
    <property type="molecule type" value="Genomic_DNA"/>
</dbReference>
<accession>A0ABP8G3R1</accession>
<gene>
    <name evidence="1" type="ORF">GCM10023149_13140</name>
</gene>
<evidence type="ECO:0000313" key="1">
    <source>
        <dbReference type="EMBL" id="GAA4316285.1"/>
    </source>
</evidence>
<proteinExistence type="predicted"/>
<evidence type="ECO:0008006" key="3">
    <source>
        <dbReference type="Google" id="ProtNLM"/>
    </source>
</evidence>
<organism evidence="1 2">
    <name type="scientific">Mucilaginibacter gynuensis</name>
    <dbReference type="NCBI Taxonomy" id="1302236"/>
    <lineage>
        <taxon>Bacteria</taxon>
        <taxon>Pseudomonadati</taxon>
        <taxon>Bacteroidota</taxon>
        <taxon>Sphingobacteriia</taxon>
        <taxon>Sphingobacteriales</taxon>
        <taxon>Sphingobacteriaceae</taxon>
        <taxon>Mucilaginibacter</taxon>
    </lineage>
</organism>
<evidence type="ECO:0000313" key="2">
    <source>
        <dbReference type="Proteomes" id="UP001500582"/>
    </source>
</evidence>
<name>A0ABP8G3R1_9SPHI</name>
<dbReference type="Proteomes" id="UP001500582">
    <property type="component" value="Unassembled WGS sequence"/>
</dbReference>